<gene>
    <name evidence="4" type="ORF">EVOR1521_LOCUS29505</name>
</gene>
<dbReference type="Proteomes" id="UP001178507">
    <property type="component" value="Unassembled WGS sequence"/>
</dbReference>
<keyword evidence="1" id="KW-0677">Repeat</keyword>
<feature type="compositionally biased region" description="Acidic residues" evidence="2">
    <location>
        <begin position="839"/>
        <end position="850"/>
    </location>
</feature>
<dbReference type="InterPro" id="IPR035914">
    <property type="entry name" value="Sperma_CUB_dom_sf"/>
</dbReference>
<accession>A0AA36JLP3</accession>
<dbReference type="AlphaFoldDB" id="A0AA36JLP3"/>
<keyword evidence="3" id="KW-0472">Membrane</keyword>
<reference evidence="4" key="1">
    <citation type="submission" date="2023-08" db="EMBL/GenBank/DDBJ databases">
        <authorList>
            <person name="Chen Y."/>
            <person name="Shah S."/>
            <person name="Dougan E. K."/>
            <person name="Thang M."/>
            <person name="Chan C."/>
        </authorList>
    </citation>
    <scope>NUCLEOTIDE SEQUENCE</scope>
</reference>
<dbReference type="PANTHER" id="PTHR24251">
    <property type="entry name" value="OVOCHYMASE-RELATED"/>
    <property type="match status" value="1"/>
</dbReference>
<evidence type="ECO:0000256" key="1">
    <source>
        <dbReference type="ARBA" id="ARBA00022737"/>
    </source>
</evidence>
<evidence type="ECO:0000313" key="4">
    <source>
        <dbReference type="EMBL" id="CAJ1407924.1"/>
    </source>
</evidence>
<keyword evidence="3" id="KW-1133">Transmembrane helix</keyword>
<proteinExistence type="predicted"/>
<dbReference type="EMBL" id="CAUJNA010003696">
    <property type="protein sequence ID" value="CAJ1407924.1"/>
    <property type="molecule type" value="Genomic_DNA"/>
</dbReference>
<keyword evidence="3" id="KW-0812">Transmembrane</keyword>
<evidence type="ECO:0000256" key="3">
    <source>
        <dbReference type="SAM" id="Phobius"/>
    </source>
</evidence>
<evidence type="ECO:0000313" key="5">
    <source>
        <dbReference type="Proteomes" id="UP001178507"/>
    </source>
</evidence>
<dbReference type="Gene3D" id="2.60.120.290">
    <property type="entry name" value="Spermadhesin, CUB domain"/>
    <property type="match status" value="1"/>
</dbReference>
<comment type="caution">
    <text evidence="4">The sequence shown here is derived from an EMBL/GenBank/DDBJ whole genome shotgun (WGS) entry which is preliminary data.</text>
</comment>
<keyword evidence="5" id="KW-1185">Reference proteome</keyword>
<feature type="region of interest" description="Disordered" evidence="2">
    <location>
        <begin position="835"/>
        <end position="854"/>
    </location>
</feature>
<feature type="transmembrane region" description="Helical" evidence="3">
    <location>
        <begin position="874"/>
        <end position="893"/>
    </location>
</feature>
<evidence type="ECO:0000256" key="2">
    <source>
        <dbReference type="SAM" id="MobiDB-lite"/>
    </source>
</evidence>
<evidence type="ECO:0008006" key="6">
    <source>
        <dbReference type="Google" id="ProtNLM"/>
    </source>
</evidence>
<sequence>MGADHSPAVGGPYSQLTPSTLPNADLAAQACHQAPQLELVVAGVSNRVQKLERSRGQISKDLADMLAETKHLQQLAGCEENTKAQQLTVGRAYDTESIQDTIASLGPGRRGSRCKTVPADQLPQVPEGRDEGQPVLQKSYTERLLAPPGLSLPVSENLLVKQKEINGVSASRVEWRIDSIKAKFKDCLVRPLVSPQFEAGGLPELRLLVFPNLGDLDGLTMREQKSRYEVRFAEGPLSGAIKFKVVTDTGDRLDIKFNLFIGDVIQAFEFCDNQDPGLRSHVLTERARGECTTGSPAQIQEIRVEQTSECSDVIGWADSEGYTCAEYANQSWCTSDGNKGPGWDSGWFDIEDLWNDGYSAQAACCSCGGGQVEHVSGMWEVMRGPCTVQDGCLLSPNYPADYSVNQSCTFIVNSTIAKPIMVLDWDVEYWNDYVSINGKLFSGNLRPDGEVPNGSIHWVSDDNITGRGWKLCPNLTRAAEVSNISSWSSAAASSSLEPNLTSFSTSSSSITTSSIFDAGSTTPQPQWTTTTAHCRDVVDWTDSTAFTCSDYANNQWCSPAGQGQTSWDNAWGSLDDYWNNGYTAESACCACGGGQAASISGPWMILSGPCIMQDGCIQSPGYPSNYSDNEHCTIEVNTTLARPVRVVDFQTEYKYDLLTVNGQQFSGRRQPAGIVPHTSMSWESDGDTTMRGWKLCMGDFPSGPEMFSVDGPCPLDSQGCVTSPNFPEKYGPMEDCIIQVFNPENKSIVVDQFSTEMHFDALWVNGRVYTGKLSPHGLVPREPIQWITDEDTADTGWRICPGPIGQQVADVGGFDAGSDQDNEYAYGGYGFDGAADGDRDGDAEERDGDELSQSQAPAFQGAEDANSASSFGSFGVKVLVAVVTAGLAVVLCIRYKRGNEKRGDGRGMSYGSTPWRPSRLEVRAL</sequence>
<dbReference type="SUPFAM" id="SSF49854">
    <property type="entry name" value="Spermadhesin, CUB domain"/>
    <property type="match status" value="3"/>
</dbReference>
<organism evidence="4 5">
    <name type="scientific">Effrenium voratum</name>
    <dbReference type="NCBI Taxonomy" id="2562239"/>
    <lineage>
        <taxon>Eukaryota</taxon>
        <taxon>Sar</taxon>
        <taxon>Alveolata</taxon>
        <taxon>Dinophyceae</taxon>
        <taxon>Suessiales</taxon>
        <taxon>Symbiodiniaceae</taxon>
        <taxon>Effrenium</taxon>
    </lineage>
</organism>
<protein>
    <recommendedName>
        <fullName evidence="6">CUB domain-containing protein</fullName>
    </recommendedName>
</protein>
<name>A0AA36JLP3_9DINO</name>